<comment type="caution">
    <text evidence="4">The sequence shown here is derived from an EMBL/GenBank/DDBJ whole genome shotgun (WGS) entry which is preliminary data.</text>
</comment>
<gene>
    <name evidence="4" type="ORF">BKA67DRAFT_589981</name>
</gene>
<organism evidence="4 5">
    <name type="scientific">Truncatella angustata</name>
    <dbReference type="NCBI Taxonomy" id="152316"/>
    <lineage>
        <taxon>Eukaryota</taxon>
        <taxon>Fungi</taxon>
        <taxon>Dikarya</taxon>
        <taxon>Ascomycota</taxon>
        <taxon>Pezizomycotina</taxon>
        <taxon>Sordariomycetes</taxon>
        <taxon>Xylariomycetidae</taxon>
        <taxon>Amphisphaeriales</taxon>
        <taxon>Sporocadaceae</taxon>
        <taxon>Truncatella</taxon>
    </lineage>
</organism>
<feature type="region of interest" description="Disordered" evidence="1">
    <location>
        <begin position="259"/>
        <end position="304"/>
    </location>
</feature>
<dbReference type="Proteomes" id="UP000758603">
    <property type="component" value="Unassembled WGS sequence"/>
</dbReference>
<dbReference type="InterPro" id="IPR006768">
    <property type="entry name" value="Cwf19-like_C_dom-1"/>
</dbReference>
<feature type="compositionally biased region" description="Basic and acidic residues" evidence="1">
    <location>
        <begin position="269"/>
        <end position="286"/>
    </location>
</feature>
<evidence type="ECO:0000313" key="5">
    <source>
        <dbReference type="Proteomes" id="UP000758603"/>
    </source>
</evidence>
<dbReference type="GO" id="GO:0061632">
    <property type="term" value="F:RNA lariat debranching enzyme activator activity"/>
    <property type="evidence" value="ECO:0007669"/>
    <property type="project" value="TreeGrafter"/>
</dbReference>
<feature type="domain" description="Cwf19-like protein C-terminal" evidence="2">
    <location>
        <begin position="478"/>
        <end position="539"/>
    </location>
</feature>
<dbReference type="EMBL" id="JAGPXC010000001">
    <property type="protein sequence ID" value="KAH6660647.1"/>
    <property type="molecule type" value="Genomic_DNA"/>
</dbReference>
<feature type="domain" description="Cwf19-like C-terminal" evidence="3">
    <location>
        <begin position="304"/>
        <end position="428"/>
    </location>
</feature>
<dbReference type="RefSeq" id="XP_045964778.1">
    <property type="nucleotide sequence ID" value="XM_046104536.1"/>
</dbReference>
<dbReference type="GO" id="GO:0071014">
    <property type="term" value="C:post-mRNA release spliceosomal complex"/>
    <property type="evidence" value="ECO:0007669"/>
    <property type="project" value="TreeGrafter"/>
</dbReference>
<dbReference type="CDD" id="cd07380">
    <property type="entry name" value="MPP_CWF19_N"/>
    <property type="match status" value="1"/>
</dbReference>
<dbReference type="GeneID" id="70133427"/>
<dbReference type="PANTHER" id="PTHR12072:SF4">
    <property type="entry name" value="CWF19-LIKE PROTEIN 1"/>
    <property type="match status" value="1"/>
</dbReference>
<dbReference type="PANTHER" id="PTHR12072">
    <property type="entry name" value="CWF19, CELL CYCLE CONTROL PROTEIN"/>
    <property type="match status" value="1"/>
</dbReference>
<feature type="compositionally biased region" description="Basic residues" evidence="1">
    <location>
        <begin position="287"/>
        <end position="296"/>
    </location>
</feature>
<name>A0A9P9A3N1_9PEZI</name>
<evidence type="ECO:0000259" key="3">
    <source>
        <dbReference type="Pfam" id="PF04677"/>
    </source>
</evidence>
<protein>
    <submittedName>
        <fullName evidence="4">CwfJ C-terminus 1-domain-containing protein-like protein</fullName>
    </submittedName>
</protein>
<dbReference type="AlphaFoldDB" id="A0A9P9A3N1"/>
<dbReference type="InterPro" id="IPR040194">
    <property type="entry name" value="Cwf19-like"/>
</dbReference>
<keyword evidence="5" id="KW-1185">Reference proteome</keyword>
<reference evidence="4" key="1">
    <citation type="journal article" date="2021" name="Nat. Commun.">
        <title>Genetic determinants of endophytism in the Arabidopsis root mycobiome.</title>
        <authorList>
            <person name="Mesny F."/>
            <person name="Miyauchi S."/>
            <person name="Thiergart T."/>
            <person name="Pickel B."/>
            <person name="Atanasova L."/>
            <person name="Karlsson M."/>
            <person name="Huettel B."/>
            <person name="Barry K.W."/>
            <person name="Haridas S."/>
            <person name="Chen C."/>
            <person name="Bauer D."/>
            <person name="Andreopoulos W."/>
            <person name="Pangilinan J."/>
            <person name="LaButti K."/>
            <person name="Riley R."/>
            <person name="Lipzen A."/>
            <person name="Clum A."/>
            <person name="Drula E."/>
            <person name="Henrissat B."/>
            <person name="Kohler A."/>
            <person name="Grigoriev I.V."/>
            <person name="Martin F.M."/>
            <person name="Hacquard S."/>
        </authorList>
    </citation>
    <scope>NUCLEOTIDE SEQUENCE</scope>
    <source>
        <strain evidence="4">MPI-SDFR-AT-0073</strain>
    </source>
</reference>
<evidence type="ECO:0000259" key="2">
    <source>
        <dbReference type="Pfam" id="PF04676"/>
    </source>
</evidence>
<dbReference type="GO" id="GO:0000398">
    <property type="term" value="P:mRNA splicing, via spliceosome"/>
    <property type="evidence" value="ECO:0007669"/>
    <property type="project" value="TreeGrafter"/>
</dbReference>
<dbReference type="Pfam" id="PF04677">
    <property type="entry name" value="CwfJ_C_1"/>
    <property type="match status" value="1"/>
</dbReference>
<dbReference type="OrthoDB" id="444325at2759"/>
<sequence>MAAKVIVLGSLNGKLEPAFQKLATLHAKNNFSFALVTGDLFGSGDDGALVTRLLNGEIKVPLTTYFTVGTGPLPAQVIERIEKDEDICENLHYLGKRSINKTSDGIRIVTLGGALDRSIVGGQSKEQHLPFHTESDAKSLRGANKADILLTSIWPAGVWSKSQVPLAPESQAAVTSTQEIADLCSAIKPRYHFSFSPTDFFWEREPFFYPDAEDNTDRPITRFISMAPFGNAAKAKAMYAFTLQAGDSASTLPLGSTLSPFVQSRGTKRQADGGSSEHYERFSNGHRERRSRRGRQQRSPPPGPAQCFFCLSNPELATHMVCSIGEHAYVASAKGPLPSSDTFSASGVPFPGHQIIIPLSHEPTIRAIPGGDGLATYTEMLRFREALQAMVSKKSNHKLGALTWEINRNRNIHMHWQFVPVPFELLRRGLVEAAFKVEAENLKYPSFKERNLGSGMDEEGDFLRIWLWSDDGNATIQGKELVMSIDEGFRFDLQYPRKVLAKLLQLEDRSDWRAIGQSVEEETIDAERFKEAFKPWDFTLV</sequence>
<proteinExistence type="predicted"/>
<accession>A0A9P9A3N1</accession>
<dbReference type="Pfam" id="PF04676">
    <property type="entry name" value="CwfJ_C_2"/>
    <property type="match status" value="1"/>
</dbReference>
<dbReference type="InterPro" id="IPR006767">
    <property type="entry name" value="Cwf19-like_C_dom-2"/>
</dbReference>
<evidence type="ECO:0000256" key="1">
    <source>
        <dbReference type="SAM" id="MobiDB-lite"/>
    </source>
</evidence>
<evidence type="ECO:0000313" key="4">
    <source>
        <dbReference type="EMBL" id="KAH6660647.1"/>
    </source>
</evidence>